<organism evidence="2 3">
    <name type="scientific">Williamsia herbipolensis</name>
    <dbReference type="NCBI Taxonomy" id="1603258"/>
    <lineage>
        <taxon>Bacteria</taxon>
        <taxon>Bacillati</taxon>
        <taxon>Actinomycetota</taxon>
        <taxon>Actinomycetes</taxon>
        <taxon>Mycobacteriales</taxon>
        <taxon>Nocardiaceae</taxon>
        <taxon>Williamsia</taxon>
    </lineage>
</organism>
<dbReference type="RefSeq" id="WP_328856033.1">
    <property type="nucleotide sequence ID" value="NZ_CP108021.1"/>
</dbReference>
<dbReference type="KEGG" id="whr:OG579_11470"/>
<gene>
    <name evidence="2" type="ORF">OG579_11470</name>
</gene>
<dbReference type="EMBL" id="CP108021">
    <property type="protein sequence ID" value="WUM18375.1"/>
    <property type="molecule type" value="Genomic_DNA"/>
</dbReference>
<sequence length="351" mass="38129">MRPTTRLATLVLALAAAMTVAPGSAGAVDFGSSGLGGDPGTYTYAVIGDVPYGQPQIDVFPTWIAQINADRAVDMTFHVGDIKNGSTKCTDDYFALIRKDFDTFRRPFLYTPGDNEWTDCHRANNGAYNPLERLAAVRKTFFSRPGRTLGQQARPVASQNAIGFPENVSLTQRGVAMATLHVVGSNDDLQPWTGIGQTAATPAQIAEETARINAAITQVRTTFAQAKARNDRAVSFYTQADMFDPTYAVTQNDDSAFTPLVRALVEESRSFGKPVYLFNGDSHIYNSDTPLATGSKWLSFYGIKDAADNLTRVTVDGSSNNKDYLRVSISKPNDPKVLSWTRVPYTVQAAG</sequence>
<accession>A0AAU4JX91</accession>
<proteinExistence type="predicted"/>
<feature type="chain" id="PRO_5043727182" description="Calcineurin-like phosphoesterase domain-containing protein" evidence="1">
    <location>
        <begin position="28"/>
        <end position="351"/>
    </location>
</feature>
<dbReference type="InterPro" id="IPR029052">
    <property type="entry name" value="Metallo-depent_PP-like"/>
</dbReference>
<keyword evidence="3" id="KW-1185">Reference proteome</keyword>
<reference evidence="2 3" key="1">
    <citation type="submission" date="2022-10" db="EMBL/GenBank/DDBJ databases">
        <title>The complete genomes of actinobacterial strains from the NBC collection.</title>
        <authorList>
            <person name="Joergensen T.S."/>
            <person name="Alvarez Arevalo M."/>
            <person name="Sterndorff E.B."/>
            <person name="Faurdal D."/>
            <person name="Vuksanovic O."/>
            <person name="Mourched A.-S."/>
            <person name="Charusanti P."/>
            <person name="Shaw S."/>
            <person name="Blin K."/>
            <person name="Weber T."/>
        </authorList>
    </citation>
    <scope>NUCLEOTIDE SEQUENCE [LARGE SCALE GENOMIC DNA]</scope>
    <source>
        <strain evidence="2 3">NBC_00319</strain>
    </source>
</reference>
<feature type="signal peptide" evidence="1">
    <location>
        <begin position="1"/>
        <end position="27"/>
    </location>
</feature>
<evidence type="ECO:0000313" key="2">
    <source>
        <dbReference type="EMBL" id="WUM18375.1"/>
    </source>
</evidence>
<dbReference type="SUPFAM" id="SSF56300">
    <property type="entry name" value="Metallo-dependent phosphatases"/>
    <property type="match status" value="1"/>
</dbReference>
<dbReference type="AlphaFoldDB" id="A0AAU4JX91"/>
<keyword evidence="1" id="KW-0732">Signal</keyword>
<name>A0AAU4JX91_9NOCA</name>
<evidence type="ECO:0008006" key="4">
    <source>
        <dbReference type="Google" id="ProtNLM"/>
    </source>
</evidence>
<evidence type="ECO:0000313" key="3">
    <source>
        <dbReference type="Proteomes" id="UP001432128"/>
    </source>
</evidence>
<protein>
    <recommendedName>
        <fullName evidence="4">Calcineurin-like phosphoesterase domain-containing protein</fullName>
    </recommendedName>
</protein>
<dbReference type="Proteomes" id="UP001432128">
    <property type="component" value="Chromosome"/>
</dbReference>
<evidence type="ECO:0000256" key="1">
    <source>
        <dbReference type="SAM" id="SignalP"/>
    </source>
</evidence>